<dbReference type="InterPro" id="IPR029060">
    <property type="entry name" value="PIN-like_dom_sf"/>
</dbReference>
<dbReference type="InterPro" id="IPR002716">
    <property type="entry name" value="PIN_dom"/>
</dbReference>
<organism evidence="2 3">
    <name type="scientific">Segatella copri</name>
    <dbReference type="NCBI Taxonomy" id="165179"/>
    <lineage>
        <taxon>Bacteria</taxon>
        <taxon>Pseudomonadati</taxon>
        <taxon>Bacteroidota</taxon>
        <taxon>Bacteroidia</taxon>
        <taxon>Bacteroidales</taxon>
        <taxon>Prevotellaceae</taxon>
        <taxon>Segatella</taxon>
    </lineage>
</organism>
<evidence type="ECO:0000313" key="3">
    <source>
        <dbReference type="Proteomes" id="UP000442105"/>
    </source>
</evidence>
<comment type="caution">
    <text evidence="2">The sequence shown here is derived from an EMBL/GenBank/DDBJ whole genome shotgun (WGS) entry which is preliminary data.</text>
</comment>
<feature type="domain" description="PIN" evidence="1">
    <location>
        <begin position="2"/>
        <end position="116"/>
    </location>
</feature>
<dbReference type="Pfam" id="PF13470">
    <property type="entry name" value="PIN_3"/>
    <property type="match status" value="1"/>
</dbReference>
<dbReference type="EMBL" id="VZCW01000093">
    <property type="protein sequence ID" value="MQN12040.1"/>
    <property type="molecule type" value="Genomic_DNA"/>
</dbReference>
<proteinExistence type="predicted"/>
<protein>
    <submittedName>
        <fullName evidence="2">PIN domain-containing protein</fullName>
    </submittedName>
</protein>
<evidence type="ECO:0000259" key="1">
    <source>
        <dbReference type="Pfam" id="PF13470"/>
    </source>
</evidence>
<sequence>MKVFLDTNIIIDFYDKRGEFYYPAAIIFDLAYKGKIQLYVSATTFVNAFFLLRKSYPSSELYHTMRGLASICEITDVNKGMIKKCLEEERKDFEDSVQYESALLHQVDVIITRNVKDFKGFADNVQTPNEFLETILNN</sequence>
<gene>
    <name evidence="2" type="ORF">F7D95_04210</name>
</gene>
<reference evidence="3" key="1">
    <citation type="submission" date="2019-09" db="EMBL/GenBank/DDBJ databases">
        <title>Distinct polysaccharide growth profiles of human intestinal Prevotella copri isolates.</title>
        <authorList>
            <person name="Fehlner-Peach H."/>
            <person name="Magnabosco C."/>
            <person name="Raghavan V."/>
            <person name="Scher J.U."/>
            <person name="Tett A."/>
            <person name="Cox L.M."/>
            <person name="Gottsegen C."/>
            <person name="Watters A."/>
            <person name="Wiltshire- Gordon J.D."/>
            <person name="Segata N."/>
            <person name="Bonneau R."/>
            <person name="Littman D.R."/>
        </authorList>
    </citation>
    <scope>NUCLEOTIDE SEQUENCE [LARGE SCALE GENOMIC DNA]</scope>
    <source>
        <strain evidence="3">iAQ1179</strain>
    </source>
</reference>
<dbReference type="Proteomes" id="UP000442105">
    <property type="component" value="Unassembled WGS sequence"/>
</dbReference>
<evidence type="ECO:0000313" key="2">
    <source>
        <dbReference type="EMBL" id="MQN12040.1"/>
    </source>
</evidence>
<dbReference type="AlphaFoldDB" id="A0AA90UE10"/>
<dbReference type="Gene3D" id="3.40.50.1010">
    <property type="entry name" value="5'-nuclease"/>
    <property type="match status" value="1"/>
</dbReference>
<dbReference type="SUPFAM" id="SSF88723">
    <property type="entry name" value="PIN domain-like"/>
    <property type="match status" value="1"/>
</dbReference>
<name>A0AA90UE10_9BACT</name>
<accession>A0AA90UE10</accession>
<dbReference type="RefSeq" id="WP_119249861.1">
    <property type="nucleotide sequence ID" value="NZ_DAWCWE010000014.1"/>
</dbReference>